<evidence type="ECO:0000256" key="3">
    <source>
        <dbReference type="ARBA" id="ARBA00023052"/>
    </source>
</evidence>
<dbReference type="SUPFAM" id="SSF52922">
    <property type="entry name" value="TK C-terminal domain-like"/>
    <property type="match status" value="1"/>
</dbReference>
<protein>
    <submittedName>
        <fullName evidence="5">Pyruvate/2-oxoglutarate dehydrogenase complex,dehydrogenase (E1) component, eukaryotic type, beta subunit</fullName>
        <ecNumber evidence="5">1.2.4.1</ecNumber>
    </submittedName>
</protein>
<keyword evidence="5" id="KW-0670">Pyruvate</keyword>
<dbReference type="KEGG" id="mbat:BN1208_0927"/>
<reference evidence="6" key="1">
    <citation type="submission" date="2014-12" db="EMBL/GenBank/DDBJ databases">
        <authorList>
            <person name="Salcher M.M."/>
        </authorList>
    </citation>
    <scope>NUCLEOTIDE SEQUENCE [LARGE SCALE GENOMIC DNA]</scope>
    <source>
        <strain evidence="6">MMS-10A-171</strain>
    </source>
</reference>
<evidence type="ECO:0000256" key="2">
    <source>
        <dbReference type="ARBA" id="ARBA00023002"/>
    </source>
</evidence>
<dbReference type="PANTHER" id="PTHR43257:SF2">
    <property type="entry name" value="PYRUVATE DEHYDROGENASE E1 COMPONENT SUBUNIT BETA"/>
    <property type="match status" value="1"/>
</dbReference>
<dbReference type="Gene3D" id="3.40.50.970">
    <property type="match status" value="1"/>
</dbReference>
<dbReference type="PANTHER" id="PTHR43257">
    <property type="entry name" value="PYRUVATE DEHYDROGENASE E1 COMPONENT BETA SUBUNIT"/>
    <property type="match status" value="1"/>
</dbReference>
<evidence type="ECO:0000313" key="6">
    <source>
        <dbReference type="Proteomes" id="UP000064007"/>
    </source>
</evidence>
<dbReference type="STRING" id="1581557.BN1208_0927"/>
<gene>
    <name evidence="5" type="ORF">BN1208_0927</name>
</gene>
<sequence>MEPLKLKYREALTEAMAKAMRKPNTLLIGQGVTDYKGIWGTTLGLAEKYPDRVIETPLSEDAIAGICLGASLNGMYPINTHIRVDFSLLIFNQLINLIAKYKYMFGGLFEIPMMFRLVIGRSWGQGAQHSQSLQSLLAHIPGLVVIMPSNSQSILESYDYALNHYRGPVVMLEHRLMYELEFEQRNENNHPFETRVDRKGTDITIIATSVMVLEVRRACDYLEKFGIYPEIIDLHSISHPNRELIFNSVKKTGRLLVADTSWLPYGVAAEMSRIISERDPSILKKPIKSLGMAYAPCPTAKVLEDMYYPDVHDLVLSVLELTDKKATQKIPIPIKTPMTDFYKHFKGPF</sequence>
<dbReference type="InterPro" id="IPR033248">
    <property type="entry name" value="Transketolase_C"/>
</dbReference>
<dbReference type="InterPro" id="IPR005475">
    <property type="entry name" value="Transketolase-like_Pyr-bd"/>
</dbReference>
<proteinExistence type="predicted"/>
<dbReference type="AlphaFoldDB" id="A0A0D6EWG1"/>
<dbReference type="InterPro" id="IPR009014">
    <property type="entry name" value="Transketo_C/PFOR_II"/>
</dbReference>
<feature type="domain" description="Transketolase-like pyrimidine-binding" evidence="4">
    <location>
        <begin position="6"/>
        <end position="180"/>
    </location>
</feature>
<dbReference type="GO" id="GO:0004739">
    <property type="term" value="F:pyruvate dehydrogenase (acetyl-transferring) activity"/>
    <property type="evidence" value="ECO:0007669"/>
    <property type="project" value="UniProtKB-EC"/>
</dbReference>
<dbReference type="SMART" id="SM00861">
    <property type="entry name" value="Transket_pyr"/>
    <property type="match status" value="1"/>
</dbReference>
<dbReference type="Gene3D" id="3.40.50.920">
    <property type="match status" value="1"/>
</dbReference>
<dbReference type="EC" id="1.2.4.1" evidence="5"/>
<accession>A0A0D6EWG1</accession>
<dbReference type="Proteomes" id="UP000064007">
    <property type="component" value="Chromosome 1"/>
</dbReference>
<dbReference type="Pfam" id="PF02779">
    <property type="entry name" value="Transket_pyr"/>
    <property type="match status" value="1"/>
</dbReference>
<evidence type="ECO:0000256" key="1">
    <source>
        <dbReference type="ARBA" id="ARBA00001964"/>
    </source>
</evidence>
<dbReference type="Pfam" id="PF02780">
    <property type="entry name" value="Transketolase_C"/>
    <property type="match status" value="1"/>
</dbReference>
<evidence type="ECO:0000313" key="5">
    <source>
        <dbReference type="EMBL" id="CEZ19811.1"/>
    </source>
</evidence>
<name>A0A0D6EWG1_9PROT</name>
<dbReference type="EMBL" id="LN827929">
    <property type="protein sequence ID" value="CEZ19811.1"/>
    <property type="molecule type" value="Genomic_DNA"/>
</dbReference>
<dbReference type="InterPro" id="IPR029061">
    <property type="entry name" value="THDP-binding"/>
</dbReference>
<keyword evidence="3" id="KW-0786">Thiamine pyrophosphate</keyword>
<evidence type="ECO:0000259" key="4">
    <source>
        <dbReference type="SMART" id="SM00861"/>
    </source>
</evidence>
<dbReference type="SUPFAM" id="SSF52518">
    <property type="entry name" value="Thiamin diphosphate-binding fold (THDP-binding)"/>
    <property type="match status" value="1"/>
</dbReference>
<keyword evidence="6" id="KW-1185">Reference proteome</keyword>
<organism evidence="5 6">
    <name type="scientific">Candidatus Methylopumilus planktonicus</name>
    <dbReference type="NCBI Taxonomy" id="1581557"/>
    <lineage>
        <taxon>Bacteria</taxon>
        <taxon>Pseudomonadati</taxon>
        <taxon>Pseudomonadota</taxon>
        <taxon>Betaproteobacteria</taxon>
        <taxon>Nitrosomonadales</taxon>
        <taxon>Methylophilaceae</taxon>
        <taxon>Candidatus Methylopumilus</taxon>
    </lineage>
</organism>
<dbReference type="HOGENOM" id="CLU_012907_1_0_4"/>
<comment type="cofactor">
    <cofactor evidence="1">
        <name>thiamine diphosphate</name>
        <dbReference type="ChEBI" id="CHEBI:58937"/>
    </cofactor>
</comment>
<keyword evidence="2 5" id="KW-0560">Oxidoreductase</keyword>